<dbReference type="AlphaFoldDB" id="A0A6N2ZEE2"/>
<evidence type="ECO:0000313" key="2">
    <source>
        <dbReference type="EMBL" id="VYT75442.1"/>
    </source>
</evidence>
<keyword evidence="1" id="KW-0472">Membrane</keyword>
<evidence type="ECO:0000256" key="1">
    <source>
        <dbReference type="SAM" id="Phobius"/>
    </source>
</evidence>
<dbReference type="EMBL" id="CACRUT010000006">
    <property type="protein sequence ID" value="VYT75442.1"/>
    <property type="molecule type" value="Genomic_DNA"/>
</dbReference>
<name>A0A6N2ZEE2_9BACT</name>
<feature type="transmembrane region" description="Helical" evidence="1">
    <location>
        <begin position="136"/>
        <end position="162"/>
    </location>
</feature>
<feature type="transmembrane region" description="Helical" evidence="1">
    <location>
        <begin position="222"/>
        <end position="241"/>
    </location>
</feature>
<feature type="transmembrane region" description="Helical" evidence="1">
    <location>
        <begin position="35"/>
        <end position="58"/>
    </location>
</feature>
<feature type="transmembrane region" description="Helical" evidence="1">
    <location>
        <begin position="89"/>
        <end position="109"/>
    </location>
</feature>
<gene>
    <name evidence="2" type="ORF">PCLFYP37_01034</name>
</gene>
<sequence>MSNPPNIKLMNRSCFDRKRFAVLLHEDWAARRTRCLVTLAAGYLLLSAILTVSCLKAYSENATLLQTVPTDILEDKFAHLTDTATNQNAAIVTVTAFFFLFLIVTPWLWNAPIYNKGQHIRYLLLPTSTFEKFARWWLYAVPLSILAGVLIILAADITRVIICNMAFPDYSFARPLLFTSGLHTASSGFVLRMLLTTSLLGQAISARSETGRTPLHRTLGKCPILLLPLLLTIGVSLIAGGDPYTSPQQPGAATAEVVWHAFWLAVTSLFWLAAYRRMKKNDLKYQYALNPKSV</sequence>
<keyword evidence="1" id="KW-0812">Transmembrane</keyword>
<reference evidence="2" key="1">
    <citation type="submission" date="2019-11" db="EMBL/GenBank/DDBJ databases">
        <authorList>
            <person name="Feng L."/>
        </authorList>
    </citation>
    <scope>NUCLEOTIDE SEQUENCE</scope>
    <source>
        <strain evidence="2">PclaraLFYP37</strain>
    </source>
</reference>
<organism evidence="2">
    <name type="scientific">Paraprevotella clara</name>
    <dbReference type="NCBI Taxonomy" id="454154"/>
    <lineage>
        <taxon>Bacteria</taxon>
        <taxon>Pseudomonadati</taxon>
        <taxon>Bacteroidota</taxon>
        <taxon>Bacteroidia</taxon>
        <taxon>Bacteroidales</taxon>
        <taxon>Prevotellaceae</taxon>
        <taxon>Paraprevotella</taxon>
    </lineage>
</organism>
<accession>A0A6N2ZEE2</accession>
<keyword evidence="1" id="KW-1133">Transmembrane helix</keyword>
<proteinExistence type="predicted"/>
<feature type="transmembrane region" description="Helical" evidence="1">
    <location>
        <begin position="257"/>
        <end position="275"/>
    </location>
</feature>
<protein>
    <submittedName>
        <fullName evidence="2">Uncharacterized protein</fullName>
    </submittedName>
</protein>